<name>A0A8H3YZJ3_VENIN</name>
<feature type="compositionally biased region" description="Pro residues" evidence="1">
    <location>
        <begin position="77"/>
        <end position="90"/>
    </location>
</feature>
<evidence type="ECO:0000313" key="3">
    <source>
        <dbReference type="EMBL" id="KAE9990008.1"/>
    </source>
</evidence>
<reference evidence="2 4" key="1">
    <citation type="submission" date="2018-12" db="EMBL/GenBank/DDBJ databases">
        <title>Venturia inaequalis Genome Resource.</title>
        <authorList>
            <person name="Lichtner F.J."/>
        </authorList>
    </citation>
    <scope>NUCLEOTIDE SEQUENCE [LARGE SCALE GENOMIC DNA]</scope>
    <source>
        <strain evidence="2 4">120213</strain>
        <strain evidence="3 5">DMI_063113</strain>
    </source>
</reference>
<dbReference type="AlphaFoldDB" id="A0A8H3YZJ3"/>
<evidence type="ECO:0000313" key="5">
    <source>
        <dbReference type="Proteomes" id="UP000490939"/>
    </source>
</evidence>
<sequence length="123" mass="13836">MVSIRVHRHRVNNTTAPTINMEKLENGQVQATPQQQQFQQQQFQQHNPQQQMYNQGRSQAGFTPVSPVHQQPYQPAMSPPPQRYPTPTQSPAPQYIAPHPHYPVQSPPHGVAEAPAAEHHGMA</sequence>
<organism evidence="2 4">
    <name type="scientific">Venturia inaequalis</name>
    <name type="common">Apple scab fungus</name>
    <dbReference type="NCBI Taxonomy" id="5025"/>
    <lineage>
        <taxon>Eukaryota</taxon>
        <taxon>Fungi</taxon>
        <taxon>Dikarya</taxon>
        <taxon>Ascomycota</taxon>
        <taxon>Pezizomycotina</taxon>
        <taxon>Dothideomycetes</taxon>
        <taxon>Pleosporomycetidae</taxon>
        <taxon>Venturiales</taxon>
        <taxon>Venturiaceae</taxon>
        <taxon>Venturia</taxon>
    </lineage>
</organism>
<proteinExistence type="predicted"/>
<gene>
    <name evidence="3" type="ORF">EG327_001976</name>
    <name evidence="2" type="ORF">EG328_000781</name>
</gene>
<dbReference type="EMBL" id="WNWR01000158">
    <property type="protein sequence ID" value="KAE9990008.1"/>
    <property type="molecule type" value="Genomic_DNA"/>
</dbReference>
<accession>A0A8H3YZJ3</accession>
<dbReference type="OrthoDB" id="5325022at2759"/>
<evidence type="ECO:0000256" key="1">
    <source>
        <dbReference type="SAM" id="MobiDB-lite"/>
    </source>
</evidence>
<dbReference type="Proteomes" id="UP000490939">
    <property type="component" value="Unassembled WGS sequence"/>
</dbReference>
<feature type="region of interest" description="Disordered" evidence="1">
    <location>
        <begin position="26"/>
        <end position="123"/>
    </location>
</feature>
<evidence type="ECO:0000313" key="2">
    <source>
        <dbReference type="EMBL" id="KAE9979614.1"/>
    </source>
</evidence>
<dbReference type="EMBL" id="WNWS01000115">
    <property type="protein sequence ID" value="KAE9979614.1"/>
    <property type="molecule type" value="Genomic_DNA"/>
</dbReference>
<feature type="compositionally biased region" description="Low complexity" evidence="1">
    <location>
        <begin position="28"/>
        <end position="55"/>
    </location>
</feature>
<dbReference type="Proteomes" id="UP000447873">
    <property type="component" value="Unassembled WGS sequence"/>
</dbReference>
<keyword evidence="5" id="KW-1185">Reference proteome</keyword>
<protein>
    <submittedName>
        <fullName evidence="2">Uncharacterized protein</fullName>
    </submittedName>
</protein>
<evidence type="ECO:0000313" key="4">
    <source>
        <dbReference type="Proteomes" id="UP000447873"/>
    </source>
</evidence>
<comment type="caution">
    <text evidence="2">The sequence shown here is derived from an EMBL/GenBank/DDBJ whole genome shotgun (WGS) entry which is preliminary data.</text>
</comment>